<comment type="caution">
    <text evidence="2">The sequence shown here is derived from an EMBL/GenBank/DDBJ whole genome shotgun (WGS) entry which is preliminary data.</text>
</comment>
<gene>
    <name evidence="2" type="ORF">ACFQVC_24270</name>
</gene>
<feature type="compositionally biased region" description="Low complexity" evidence="1">
    <location>
        <begin position="154"/>
        <end position="198"/>
    </location>
</feature>
<feature type="region of interest" description="Disordered" evidence="1">
    <location>
        <begin position="93"/>
        <end position="118"/>
    </location>
</feature>
<accession>A0ABW2JPK5</accession>
<proteinExistence type="predicted"/>
<dbReference type="EMBL" id="JBHTCF010000011">
    <property type="protein sequence ID" value="MFC7307328.1"/>
    <property type="molecule type" value="Genomic_DNA"/>
</dbReference>
<evidence type="ECO:0000256" key="1">
    <source>
        <dbReference type="SAM" id="MobiDB-lite"/>
    </source>
</evidence>
<protein>
    <submittedName>
        <fullName evidence="2">Uncharacterized protein</fullName>
    </submittedName>
</protein>
<dbReference type="Proteomes" id="UP001596523">
    <property type="component" value="Unassembled WGS sequence"/>
</dbReference>
<evidence type="ECO:0000313" key="3">
    <source>
        <dbReference type="Proteomes" id="UP001596523"/>
    </source>
</evidence>
<organism evidence="2 3">
    <name type="scientific">Streptomyces monticola</name>
    <dbReference type="NCBI Taxonomy" id="2666263"/>
    <lineage>
        <taxon>Bacteria</taxon>
        <taxon>Bacillati</taxon>
        <taxon>Actinomycetota</taxon>
        <taxon>Actinomycetes</taxon>
        <taxon>Kitasatosporales</taxon>
        <taxon>Streptomycetaceae</taxon>
        <taxon>Streptomyces</taxon>
    </lineage>
</organism>
<evidence type="ECO:0000313" key="2">
    <source>
        <dbReference type="EMBL" id="MFC7307328.1"/>
    </source>
</evidence>
<reference evidence="3" key="1">
    <citation type="journal article" date="2019" name="Int. J. Syst. Evol. Microbiol.">
        <title>The Global Catalogue of Microorganisms (GCM) 10K type strain sequencing project: providing services to taxonomists for standard genome sequencing and annotation.</title>
        <authorList>
            <consortium name="The Broad Institute Genomics Platform"/>
            <consortium name="The Broad Institute Genome Sequencing Center for Infectious Disease"/>
            <person name="Wu L."/>
            <person name="Ma J."/>
        </authorList>
    </citation>
    <scope>NUCLEOTIDE SEQUENCE [LARGE SCALE GENOMIC DNA]</scope>
    <source>
        <strain evidence="3">SYNS20</strain>
    </source>
</reference>
<keyword evidence="3" id="KW-1185">Reference proteome</keyword>
<feature type="compositionally biased region" description="Basic and acidic residues" evidence="1">
    <location>
        <begin position="1"/>
        <end position="24"/>
    </location>
</feature>
<name>A0ABW2JPK5_9ACTN</name>
<feature type="region of interest" description="Disordered" evidence="1">
    <location>
        <begin position="148"/>
        <end position="217"/>
    </location>
</feature>
<feature type="region of interest" description="Disordered" evidence="1">
    <location>
        <begin position="1"/>
        <end position="65"/>
    </location>
</feature>
<dbReference type="RefSeq" id="WP_381834095.1">
    <property type="nucleotide sequence ID" value="NZ_JBHTCF010000011.1"/>
</dbReference>
<sequence length="267" mass="26926">MNTDERPDGGPDERPDERPDDRPGAPDGPTWSGGPDGPTWSGGPDGPTWSGGPDGLHEPGNSPALDALLAAAGRPAPRGDIDPQALAAYRAARDSGALNAGAARTRRRDDWRPARVRGRRGSAVRAAIGALLGGLALGGVAVAGIGGPDEDPGAPADSRPGRASSAPAAPTPTPTRTGPVPEPAVTPSASAGPTASAAREPEATPGARRPAPVRPTQEVRVLCEAYEKVDGRGGALDAEALRRLTDEAAGEGAGDVAAYCDTRRRVP</sequence>